<comment type="caution">
    <text evidence="7">The sequence shown here is derived from an EMBL/GenBank/DDBJ whole genome shotgun (WGS) entry which is preliminary data.</text>
</comment>
<keyword evidence="8" id="KW-1185">Reference proteome</keyword>
<keyword evidence="2" id="KW-0285">Flavoprotein</keyword>
<dbReference type="Gene3D" id="3.50.50.60">
    <property type="entry name" value="FAD/NAD(P)-binding domain"/>
    <property type="match status" value="2"/>
</dbReference>
<dbReference type="InterPro" id="IPR007867">
    <property type="entry name" value="GMC_OxRtase_C"/>
</dbReference>
<dbReference type="RefSeq" id="WP_189566221.1">
    <property type="nucleotide sequence ID" value="NZ_BMXF01000004.1"/>
</dbReference>
<evidence type="ECO:0000256" key="2">
    <source>
        <dbReference type="ARBA" id="ARBA00022630"/>
    </source>
</evidence>
<evidence type="ECO:0000259" key="6">
    <source>
        <dbReference type="Pfam" id="PF05199"/>
    </source>
</evidence>
<dbReference type="PANTHER" id="PTHR46056:SF12">
    <property type="entry name" value="LONG-CHAIN-ALCOHOL OXIDASE"/>
    <property type="match status" value="1"/>
</dbReference>
<accession>A0A8J3GBA0</accession>
<dbReference type="GO" id="GO:0050660">
    <property type="term" value="F:flavin adenine dinucleotide binding"/>
    <property type="evidence" value="ECO:0007669"/>
    <property type="project" value="InterPro"/>
</dbReference>
<feature type="domain" description="Glucose-methanol-choline oxidoreductase C-terminal" evidence="6">
    <location>
        <begin position="445"/>
        <end position="500"/>
    </location>
</feature>
<evidence type="ECO:0000256" key="3">
    <source>
        <dbReference type="ARBA" id="ARBA00022827"/>
    </source>
</evidence>
<name>A0A8J3GBA0_9BACT</name>
<dbReference type="EMBL" id="BMXF01000004">
    <property type="protein sequence ID" value="GHB80370.1"/>
    <property type="molecule type" value="Genomic_DNA"/>
</dbReference>
<keyword evidence="4" id="KW-0560">Oxidoreductase</keyword>
<dbReference type="Proteomes" id="UP000598271">
    <property type="component" value="Unassembled WGS sequence"/>
</dbReference>
<dbReference type="SUPFAM" id="SSF51905">
    <property type="entry name" value="FAD/NAD(P)-binding domain"/>
    <property type="match status" value="1"/>
</dbReference>
<organism evidence="7 8">
    <name type="scientific">Persicitalea jodogahamensis</name>
    <dbReference type="NCBI Taxonomy" id="402147"/>
    <lineage>
        <taxon>Bacteria</taxon>
        <taxon>Pseudomonadati</taxon>
        <taxon>Bacteroidota</taxon>
        <taxon>Cytophagia</taxon>
        <taxon>Cytophagales</taxon>
        <taxon>Spirosomataceae</taxon>
        <taxon>Persicitalea</taxon>
    </lineage>
</organism>
<feature type="domain" description="Glucose-methanol-choline oxidoreductase N-terminal" evidence="5">
    <location>
        <begin position="67"/>
        <end position="303"/>
    </location>
</feature>
<dbReference type="PANTHER" id="PTHR46056">
    <property type="entry name" value="LONG-CHAIN-ALCOHOL OXIDASE"/>
    <property type="match status" value="1"/>
</dbReference>
<evidence type="ECO:0000259" key="5">
    <source>
        <dbReference type="Pfam" id="PF00732"/>
    </source>
</evidence>
<evidence type="ECO:0000256" key="4">
    <source>
        <dbReference type="ARBA" id="ARBA00023002"/>
    </source>
</evidence>
<dbReference type="InterPro" id="IPR036188">
    <property type="entry name" value="FAD/NAD-bd_sf"/>
</dbReference>
<reference evidence="7 8" key="1">
    <citation type="journal article" date="2014" name="Int. J. Syst. Evol. Microbiol.">
        <title>Complete genome sequence of Corynebacterium casei LMG S-19264T (=DSM 44701T), isolated from a smear-ripened cheese.</title>
        <authorList>
            <consortium name="US DOE Joint Genome Institute (JGI-PGF)"/>
            <person name="Walter F."/>
            <person name="Albersmeier A."/>
            <person name="Kalinowski J."/>
            <person name="Ruckert C."/>
        </authorList>
    </citation>
    <scope>NUCLEOTIDE SEQUENCE [LARGE SCALE GENOMIC DNA]</scope>
    <source>
        <strain evidence="7 8">KCTC 12866</strain>
    </source>
</reference>
<evidence type="ECO:0000313" key="7">
    <source>
        <dbReference type="EMBL" id="GHB80370.1"/>
    </source>
</evidence>
<dbReference type="InterPro" id="IPR000172">
    <property type="entry name" value="GMC_OxRdtase_N"/>
</dbReference>
<comment type="similarity">
    <text evidence="1">Belongs to the GMC oxidoreductase family.</text>
</comment>
<sequence length="512" mass="57372">MNHKFDIIIIGTGAGGGAVLDTLKHSGKRILVLERGTFMLREKENWDAVEVFQKGRYHNAEDFYDDKGEKFQPEMGYWVGGNTKVYGAAMFRLREQDFKRTQHSGGVSPEWPLTYADFEPYYTKAEKLFNVHGQRGLDPTEPYMSEDYPNPPISHEPVIQDLYERMKALGYQPSYLPMGLRLNEANRLNSECIRCDTCDGFPCLIHAKADADINCVRPAMGRAQVTLLTNAQATRLITSASGNEIKSVEVEVNGVKQEFSADVVVVACGAINSSLLFLQSANDKHPNGLANQSDQLGRNFMKHQNAAIMALSRHENPTVFQKTMAVADFYFGDKEYEYPMGHVQLMGKSNKHMLAADAPKLAPGFVLEEIAGHTIDWWLTSEDLPDPNNRIELKKGKKIINYTPNNEEAFQRLQSRWKAVLQECEVCDTILDHQFYLGKTIPLAGVAHQNGTMRFGPDPKTSVLDLNCKTHEIDNLYVVDGSFFVSCGAVNPSLTIIANAIRVGEHIIDRMS</sequence>
<dbReference type="Pfam" id="PF00732">
    <property type="entry name" value="GMC_oxred_N"/>
    <property type="match status" value="1"/>
</dbReference>
<protein>
    <submittedName>
        <fullName evidence="7">Dehydrogenase</fullName>
    </submittedName>
</protein>
<dbReference type="GO" id="GO:0016614">
    <property type="term" value="F:oxidoreductase activity, acting on CH-OH group of donors"/>
    <property type="evidence" value="ECO:0007669"/>
    <property type="project" value="InterPro"/>
</dbReference>
<evidence type="ECO:0000313" key="8">
    <source>
        <dbReference type="Proteomes" id="UP000598271"/>
    </source>
</evidence>
<proteinExistence type="inferred from homology"/>
<gene>
    <name evidence="7" type="ORF">GCM10007390_38280</name>
</gene>
<evidence type="ECO:0000256" key="1">
    <source>
        <dbReference type="ARBA" id="ARBA00010790"/>
    </source>
</evidence>
<dbReference type="AlphaFoldDB" id="A0A8J3GBA0"/>
<keyword evidence="3" id="KW-0274">FAD</keyword>
<dbReference type="Pfam" id="PF05199">
    <property type="entry name" value="GMC_oxred_C"/>
    <property type="match status" value="1"/>
</dbReference>